<dbReference type="RefSeq" id="XP_002735661.1">
    <property type="nucleotide sequence ID" value="XM_002735615.2"/>
</dbReference>
<dbReference type="Proteomes" id="UP000694865">
    <property type="component" value="Unplaced"/>
</dbReference>
<reference evidence="3" key="1">
    <citation type="submission" date="2025-08" db="UniProtKB">
        <authorList>
            <consortium name="RefSeq"/>
        </authorList>
    </citation>
    <scope>IDENTIFICATION</scope>
    <source>
        <tissue evidence="3">Testes</tissue>
    </source>
</reference>
<name>A0ABM0GRF1_SACKO</name>
<sequence length="164" mass="18543">MGAEQSKGSTGESDYPIEHEHTCDEINKRSIGKFIIKCCGHEGIVDEQDNRLRPLLQGAITHLDKEKEHVWKNAELTFYDKYANCFIMKAGEGQNKFLVHLDGKDEIEVICTEREPSRVGKFFSESWLNPYKWVPRSQDPALPPNDNKSSASSKSATNKEGTNV</sequence>
<dbReference type="GeneID" id="100370711"/>
<evidence type="ECO:0000313" key="2">
    <source>
        <dbReference type="Proteomes" id="UP000694865"/>
    </source>
</evidence>
<evidence type="ECO:0000256" key="1">
    <source>
        <dbReference type="SAM" id="MobiDB-lite"/>
    </source>
</evidence>
<gene>
    <name evidence="3" type="primary">LOC100370711</name>
</gene>
<feature type="region of interest" description="Disordered" evidence="1">
    <location>
        <begin position="135"/>
        <end position="164"/>
    </location>
</feature>
<proteinExistence type="predicted"/>
<organism evidence="2 3">
    <name type="scientific">Saccoglossus kowalevskii</name>
    <name type="common">Acorn worm</name>
    <dbReference type="NCBI Taxonomy" id="10224"/>
    <lineage>
        <taxon>Eukaryota</taxon>
        <taxon>Metazoa</taxon>
        <taxon>Hemichordata</taxon>
        <taxon>Enteropneusta</taxon>
        <taxon>Harrimaniidae</taxon>
        <taxon>Saccoglossus</taxon>
    </lineage>
</organism>
<accession>A0ABM0GRF1</accession>
<keyword evidence="2" id="KW-1185">Reference proteome</keyword>
<protein>
    <submittedName>
        <fullName evidence="3">Uncharacterized protein LOC100370711</fullName>
    </submittedName>
</protein>
<evidence type="ECO:0000313" key="3">
    <source>
        <dbReference type="RefSeq" id="XP_002735661.1"/>
    </source>
</evidence>